<dbReference type="GO" id="GO:0006629">
    <property type="term" value="P:lipid metabolic process"/>
    <property type="evidence" value="ECO:0007669"/>
    <property type="project" value="InterPro"/>
</dbReference>
<reference evidence="1" key="1">
    <citation type="journal article" date="2021" name="PeerJ">
        <title>Extensive microbial diversity within the chicken gut microbiome revealed by metagenomics and culture.</title>
        <authorList>
            <person name="Gilroy R."/>
            <person name="Ravi A."/>
            <person name="Getino M."/>
            <person name="Pursley I."/>
            <person name="Horton D.L."/>
            <person name="Alikhan N.F."/>
            <person name="Baker D."/>
            <person name="Gharbi K."/>
            <person name="Hall N."/>
            <person name="Watson M."/>
            <person name="Adriaenssens E.M."/>
            <person name="Foster-Nyarko E."/>
            <person name="Jarju S."/>
            <person name="Secka A."/>
            <person name="Antonio M."/>
            <person name="Oren A."/>
            <person name="Chaudhuri R.R."/>
            <person name="La Ragione R."/>
            <person name="Hildebrand F."/>
            <person name="Pallen M.J."/>
        </authorList>
    </citation>
    <scope>NUCLEOTIDE SEQUENCE</scope>
    <source>
        <strain evidence="1">CHK193-4272</strain>
    </source>
</reference>
<comment type="caution">
    <text evidence="1">The sequence shown here is derived from an EMBL/GenBank/DDBJ whole genome shotgun (WGS) entry which is preliminary data.</text>
</comment>
<accession>A0A9D1PJ10</accession>
<evidence type="ECO:0000313" key="1">
    <source>
        <dbReference type="EMBL" id="HIV62989.1"/>
    </source>
</evidence>
<gene>
    <name evidence="1" type="ORF">H9746_09175</name>
</gene>
<evidence type="ECO:0000313" key="2">
    <source>
        <dbReference type="Proteomes" id="UP000886808"/>
    </source>
</evidence>
<reference evidence="1" key="2">
    <citation type="submission" date="2021-04" db="EMBL/GenBank/DDBJ databases">
        <authorList>
            <person name="Gilroy R."/>
        </authorList>
    </citation>
    <scope>NUCLEOTIDE SEQUENCE</scope>
    <source>
        <strain evidence="1">CHK193-4272</strain>
    </source>
</reference>
<organism evidence="1 2">
    <name type="scientific">Candidatus Butyricicoccus avistercoris</name>
    <dbReference type="NCBI Taxonomy" id="2838518"/>
    <lineage>
        <taxon>Bacteria</taxon>
        <taxon>Bacillati</taxon>
        <taxon>Bacillota</taxon>
        <taxon>Clostridia</taxon>
        <taxon>Eubacteriales</taxon>
        <taxon>Butyricicoccaceae</taxon>
        <taxon>Butyricicoccus</taxon>
    </lineage>
</organism>
<name>A0A9D1PJ10_9FIRM</name>
<protein>
    <recommendedName>
        <fullName evidence="3">GP-PDE domain-containing protein</fullName>
    </recommendedName>
</protein>
<dbReference type="InterPro" id="IPR017946">
    <property type="entry name" value="PLC-like_Pdiesterase_TIM-brl"/>
</dbReference>
<evidence type="ECO:0008006" key="3">
    <source>
        <dbReference type="Google" id="ProtNLM"/>
    </source>
</evidence>
<dbReference type="EMBL" id="DXIE01000053">
    <property type="protein sequence ID" value="HIV62989.1"/>
    <property type="molecule type" value="Genomic_DNA"/>
</dbReference>
<dbReference type="GO" id="GO:0008081">
    <property type="term" value="F:phosphoric diester hydrolase activity"/>
    <property type="evidence" value="ECO:0007669"/>
    <property type="project" value="InterPro"/>
</dbReference>
<dbReference type="AlphaFoldDB" id="A0A9D1PJ10"/>
<dbReference type="SUPFAM" id="SSF51695">
    <property type="entry name" value="PLC-like phosphodiesterases"/>
    <property type="match status" value="1"/>
</dbReference>
<dbReference type="Proteomes" id="UP000886808">
    <property type="component" value="Unassembled WGS sequence"/>
</dbReference>
<sequence length="241" mass="26341">MMHYTNRNQFIMSAYGCMNTNPDSLESIMVGNENGASGCIIALDTTEDGIAVLCTNGGFTTDDSTFHAVNETDFFSLRRMFPKMVAVGQAVELAKSCGRKIGIEIKSPQVCIQAMIALRQSNYLEQSYIGGLDPANAARIVNQHPELHVMAEINAPMEETATLVQFAQQTGLFGIRAEPKFLTPTLCEQALLCGLFLASKSTSDPEEMAKMYRQGVNFIETDRPDIASALLPQLAQIMNAE</sequence>
<proteinExistence type="predicted"/>
<dbReference type="Gene3D" id="3.20.20.190">
    <property type="entry name" value="Phosphatidylinositol (PI) phosphodiesterase"/>
    <property type="match status" value="1"/>
</dbReference>